<reference evidence="2" key="1">
    <citation type="submission" date="2016-04" db="EMBL/GenBank/DDBJ databases">
        <title>Cephalotus genome sequencing.</title>
        <authorList>
            <person name="Fukushima K."/>
            <person name="Hasebe M."/>
            <person name="Fang X."/>
        </authorList>
    </citation>
    <scope>NUCLEOTIDE SEQUENCE [LARGE SCALE GENOMIC DNA]</scope>
    <source>
        <strain evidence="2">cv. St1</strain>
    </source>
</reference>
<dbReference type="EMBL" id="BDDD01000186">
    <property type="protein sequence ID" value="GAV61163.1"/>
    <property type="molecule type" value="Genomic_DNA"/>
</dbReference>
<dbReference type="Proteomes" id="UP000187406">
    <property type="component" value="Unassembled WGS sequence"/>
</dbReference>
<keyword evidence="2" id="KW-1185">Reference proteome</keyword>
<organism evidence="1 2">
    <name type="scientific">Cephalotus follicularis</name>
    <name type="common">Albany pitcher plant</name>
    <dbReference type="NCBI Taxonomy" id="3775"/>
    <lineage>
        <taxon>Eukaryota</taxon>
        <taxon>Viridiplantae</taxon>
        <taxon>Streptophyta</taxon>
        <taxon>Embryophyta</taxon>
        <taxon>Tracheophyta</taxon>
        <taxon>Spermatophyta</taxon>
        <taxon>Magnoliopsida</taxon>
        <taxon>eudicotyledons</taxon>
        <taxon>Gunneridae</taxon>
        <taxon>Pentapetalae</taxon>
        <taxon>rosids</taxon>
        <taxon>fabids</taxon>
        <taxon>Oxalidales</taxon>
        <taxon>Cephalotaceae</taxon>
        <taxon>Cephalotus</taxon>
    </lineage>
</organism>
<comment type="caution">
    <text evidence="1">The sequence shown here is derived from an EMBL/GenBank/DDBJ whole genome shotgun (WGS) entry which is preliminary data.</text>
</comment>
<accession>A0A1Q3B030</accession>
<proteinExistence type="predicted"/>
<feature type="non-terminal residue" evidence="1">
    <location>
        <position position="64"/>
    </location>
</feature>
<feature type="non-terminal residue" evidence="1">
    <location>
        <position position="1"/>
    </location>
</feature>
<evidence type="ECO:0000313" key="1">
    <source>
        <dbReference type="EMBL" id="GAV61163.1"/>
    </source>
</evidence>
<dbReference type="AlphaFoldDB" id="A0A1Q3B030"/>
<sequence>IETGPENSPGPTIFKLEPKTVRDTFWRQNVPPDHPLNHLLEQVGEGINLLISDYSWGVPIFVLQ</sequence>
<protein>
    <submittedName>
        <fullName evidence="1">Uncharacterized protein</fullName>
    </submittedName>
</protein>
<name>A0A1Q3B030_CEPFO</name>
<dbReference type="InParanoid" id="A0A1Q3B030"/>
<evidence type="ECO:0000313" key="2">
    <source>
        <dbReference type="Proteomes" id="UP000187406"/>
    </source>
</evidence>
<gene>
    <name evidence="1" type="ORF">CFOL_v3_04691</name>
</gene>